<keyword evidence="1" id="KW-0732">Signal</keyword>
<evidence type="ECO:0008006" key="4">
    <source>
        <dbReference type="Google" id="ProtNLM"/>
    </source>
</evidence>
<feature type="chain" id="PRO_5047329063" description="Acyl-coenzyme A:6-aminopenicillanic acid acyl-transferase" evidence="1">
    <location>
        <begin position="21"/>
        <end position="408"/>
    </location>
</feature>
<dbReference type="RefSeq" id="WP_205095059.1">
    <property type="nucleotide sequence ID" value="NZ_JACLYZ010000009.1"/>
</dbReference>
<feature type="signal peptide" evidence="1">
    <location>
        <begin position="1"/>
        <end position="20"/>
    </location>
</feature>
<comment type="caution">
    <text evidence="2">The sequence shown here is derived from an EMBL/GenBank/DDBJ whole genome shotgun (WGS) entry which is preliminary data.</text>
</comment>
<dbReference type="Gene3D" id="3.60.60.10">
    <property type="entry name" value="Penicillin V Acylase, Chain A"/>
    <property type="match status" value="1"/>
</dbReference>
<dbReference type="EMBL" id="JACLYZ010000009">
    <property type="protein sequence ID" value="MBM6734713.1"/>
    <property type="molecule type" value="Genomic_DNA"/>
</dbReference>
<evidence type="ECO:0000313" key="3">
    <source>
        <dbReference type="Proteomes" id="UP000766986"/>
    </source>
</evidence>
<sequence>MKNILLLTALLAAWLTPALACTSAVVSGRATPDGRPLLWKHRDTDFLQNHVEYVRGEKYDFIAVVNSADFRQKREAWIGTNSAGFALMNTQSYNLVDVKDDEERGAANGRVIYRALEVCATVDDFRHFLDTIAKPSLIEANFGAIDAQGGAMMFEVDYYTYKIYDANDPATAPDGYVARTNFSQSGQYGPGAGVVRYQEAVRVLDPLAHAQAVTPRHIFDDLSRSFHNCVLGIDLKEASFTDADASGWFVDQDFIPRSSSSCSVVVQGVKKGESATLTTMWTVLGYAPTGVAVPLWVDSELPRMVCMDDGLGTSPLSYGSLSLKDRVFSLKWGMGSDRYLHWSLLYNAQGSGYMQQLAPYEAENFEQAERALESWRRQNRVDRQEMKALYRRLDNSSLWKQYKEWLEE</sequence>
<protein>
    <recommendedName>
        <fullName evidence="4">Acyl-coenzyme A:6-aminopenicillanic acid acyl-transferase</fullName>
    </recommendedName>
</protein>
<evidence type="ECO:0000313" key="2">
    <source>
        <dbReference type="EMBL" id="MBM6734713.1"/>
    </source>
</evidence>
<gene>
    <name evidence="2" type="ORF">H7U35_05705</name>
</gene>
<proteinExistence type="predicted"/>
<accession>A0ABS2DZB0</accession>
<evidence type="ECO:0000256" key="1">
    <source>
        <dbReference type="SAM" id="SignalP"/>
    </source>
</evidence>
<dbReference type="Proteomes" id="UP000766986">
    <property type="component" value="Unassembled WGS sequence"/>
</dbReference>
<name>A0ABS2DZB0_9BACT</name>
<keyword evidence="3" id="KW-1185">Reference proteome</keyword>
<reference evidence="2 3" key="1">
    <citation type="journal article" date="2021" name="Sci. Rep.">
        <title>The distribution of antibiotic resistance genes in chicken gut microbiota commensals.</title>
        <authorList>
            <person name="Juricova H."/>
            <person name="Matiasovicova J."/>
            <person name="Kubasova T."/>
            <person name="Cejkova D."/>
            <person name="Rychlik I."/>
        </authorList>
    </citation>
    <scope>NUCLEOTIDE SEQUENCE [LARGE SCALE GENOMIC DNA]</scope>
    <source>
        <strain evidence="2 3">An772</strain>
    </source>
</reference>
<organism evidence="2 3">
    <name type="scientific">Mediterranea massiliensis</name>
    <dbReference type="NCBI Taxonomy" id="1841865"/>
    <lineage>
        <taxon>Bacteria</taxon>
        <taxon>Pseudomonadati</taxon>
        <taxon>Bacteroidota</taxon>
        <taxon>Bacteroidia</taxon>
        <taxon>Bacteroidales</taxon>
        <taxon>Bacteroidaceae</taxon>
        <taxon>Mediterranea</taxon>
    </lineage>
</organism>